<evidence type="ECO:0000313" key="1">
    <source>
        <dbReference type="EMBL" id="KAJ1218702.1"/>
    </source>
</evidence>
<keyword evidence="2" id="KW-1185">Reference proteome</keyword>
<dbReference type="EMBL" id="JANPWB010000001">
    <property type="protein sequence ID" value="KAJ1218702.1"/>
    <property type="molecule type" value="Genomic_DNA"/>
</dbReference>
<comment type="caution">
    <text evidence="1">The sequence shown here is derived from an EMBL/GenBank/DDBJ whole genome shotgun (WGS) entry which is preliminary data.</text>
</comment>
<evidence type="ECO:0000313" key="2">
    <source>
        <dbReference type="Proteomes" id="UP001066276"/>
    </source>
</evidence>
<reference evidence="1" key="1">
    <citation type="journal article" date="2022" name="bioRxiv">
        <title>Sequencing and chromosome-scale assembly of the giantPleurodeles waltlgenome.</title>
        <authorList>
            <person name="Brown T."/>
            <person name="Elewa A."/>
            <person name="Iarovenko S."/>
            <person name="Subramanian E."/>
            <person name="Araus A.J."/>
            <person name="Petzold A."/>
            <person name="Susuki M."/>
            <person name="Suzuki K.-i.T."/>
            <person name="Hayashi T."/>
            <person name="Toyoda A."/>
            <person name="Oliveira C."/>
            <person name="Osipova E."/>
            <person name="Leigh N.D."/>
            <person name="Simon A."/>
            <person name="Yun M.H."/>
        </authorList>
    </citation>
    <scope>NUCLEOTIDE SEQUENCE</scope>
    <source>
        <strain evidence="1">20211129_DDA</strain>
        <tissue evidence="1">Liver</tissue>
    </source>
</reference>
<dbReference type="Proteomes" id="UP001066276">
    <property type="component" value="Chromosome 1_1"/>
</dbReference>
<proteinExistence type="predicted"/>
<accession>A0AAV7X183</accession>
<name>A0AAV7X183_PLEWA</name>
<protein>
    <submittedName>
        <fullName evidence="1">Uncharacterized protein</fullName>
    </submittedName>
</protein>
<gene>
    <name evidence="1" type="ORF">NDU88_006279</name>
</gene>
<organism evidence="1 2">
    <name type="scientific">Pleurodeles waltl</name>
    <name type="common">Iberian ribbed newt</name>
    <dbReference type="NCBI Taxonomy" id="8319"/>
    <lineage>
        <taxon>Eukaryota</taxon>
        <taxon>Metazoa</taxon>
        <taxon>Chordata</taxon>
        <taxon>Craniata</taxon>
        <taxon>Vertebrata</taxon>
        <taxon>Euteleostomi</taxon>
        <taxon>Amphibia</taxon>
        <taxon>Batrachia</taxon>
        <taxon>Caudata</taxon>
        <taxon>Salamandroidea</taxon>
        <taxon>Salamandridae</taxon>
        <taxon>Pleurodelinae</taxon>
        <taxon>Pleurodeles</taxon>
    </lineage>
</organism>
<sequence length="125" mass="14321">MPQQRCGPYTYDMVLPLLEIHTFLADLGEVPQWNTAEHCLLVLDPCPKYSKSFSCFADLALILAKRDYQVLEISQSPTRKWLERGVYTLVAARALLYEGRNIADWPIASTWDARVEPFKSQTAEE</sequence>
<dbReference type="AlphaFoldDB" id="A0AAV7X183"/>